<dbReference type="CDD" id="cd13338">
    <property type="entry name" value="FERM-like_C_SNX27"/>
    <property type="match status" value="1"/>
</dbReference>
<comment type="subcellular location">
    <subcellularLocation>
        <location evidence="2">Endomembrane system</location>
        <topology evidence="2">Peripheral membrane protein</topology>
    </subcellularLocation>
    <subcellularLocation>
        <location evidence="1">Endosome</location>
    </subcellularLocation>
</comment>
<dbReference type="GO" id="GO:0006886">
    <property type="term" value="P:intracellular protein transport"/>
    <property type="evidence" value="ECO:0007669"/>
    <property type="project" value="TreeGrafter"/>
</dbReference>
<proteinExistence type="predicted"/>
<dbReference type="InterPro" id="IPR000159">
    <property type="entry name" value="RA_dom"/>
</dbReference>
<feature type="domain" description="Ras-associating" evidence="6">
    <location>
        <begin position="19"/>
        <end position="99"/>
    </location>
</feature>
<organism evidence="7">
    <name type="scientific">Cacopsylla melanoneura</name>
    <dbReference type="NCBI Taxonomy" id="428564"/>
    <lineage>
        <taxon>Eukaryota</taxon>
        <taxon>Metazoa</taxon>
        <taxon>Ecdysozoa</taxon>
        <taxon>Arthropoda</taxon>
        <taxon>Hexapoda</taxon>
        <taxon>Insecta</taxon>
        <taxon>Pterygota</taxon>
        <taxon>Neoptera</taxon>
        <taxon>Paraneoptera</taxon>
        <taxon>Hemiptera</taxon>
        <taxon>Sternorrhyncha</taxon>
        <taxon>Psylloidea</taxon>
        <taxon>Psyllidae</taxon>
        <taxon>Psyllinae</taxon>
        <taxon>Cacopsylla</taxon>
    </lineage>
</organism>
<dbReference type="EMBL" id="HBUF01221481">
    <property type="protein sequence ID" value="CAG6669594.1"/>
    <property type="molecule type" value="Transcribed_RNA"/>
</dbReference>
<name>A0A8D8SGU5_9HEMI</name>
<dbReference type="GO" id="GO:0005769">
    <property type="term" value="C:early endosome"/>
    <property type="evidence" value="ECO:0007669"/>
    <property type="project" value="TreeGrafter"/>
</dbReference>
<dbReference type="Gene3D" id="1.20.80.60">
    <property type="match status" value="1"/>
</dbReference>
<protein>
    <submittedName>
        <fullName evidence="7">Sorting nexin-27</fullName>
    </submittedName>
</protein>
<reference evidence="7" key="1">
    <citation type="submission" date="2021-05" db="EMBL/GenBank/DDBJ databases">
        <authorList>
            <person name="Alioto T."/>
            <person name="Alioto T."/>
            <person name="Gomez Garrido J."/>
        </authorList>
    </citation>
    <scope>NUCLEOTIDE SEQUENCE</scope>
</reference>
<dbReference type="GO" id="GO:0032266">
    <property type="term" value="F:phosphatidylinositol-3-phosphate binding"/>
    <property type="evidence" value="ECO:0007669"/>
    <property type="project" value="InterPro"/>
</dbReference>
<dbReference type="EMBL" id="HBUF01221480">
    <property type="protein sequence ID" value="CAG6669593.1"/>
    <property type="molecule type" value="Transcribed_RNA"/>
</dbReference>
<sequence length="265" mass="30661">MLLLPKKQKWKKPPQKKLPDRELITVQVRKTATADEVYACTVPKLGLQSPSSAVYFYLFEIVEYSFERKLESNEFPHHLYIQNYSTASATCLCVRKWLFSAPLESRLTASDDRLATFMFWMSIDAVDRGTIRAEDRLYELKALQDASRKHEYLKLATSLPGYEELQFPHCASDSRKTGGHVIPTVSMGGFKLLAASDEGVLENQAVEFDWDTITQYEVDEECGAFVMQYTRPNRSPRCIKIFSTYSVFLKECFDRIREEKSWTRD</sequence>
<evidence type="ECO:0000256" key="4">
    <source>
        <dbReference type="ARBA" id="ARBA00023121"/>
    </source>
</evidence>
<keyword evidence="4" id="KW-0446">Lipid-binding</keyword>
<dbReference type="InterPro" id="IPR037827">
    <property type="entry name" value="SNX27_FERM-like_dom"/>
</dbReference>
<accession>A0A8D8SGU5</accession>
<evidence type="ECO:0000259" key="6">
    <source>
        <dbReference type="PROSITE" id="PS50200"/>
    </source>
</evidence>
<dbReference type="FunFam" id="3.10.20.90:FF:000210">
    <property type="entry name" value="Putative Sorting nexin-27"/>
    <property type="match status" value="1"/>
</dbReference>
<dbReference type="PANTHER" id="PTHR12431">
    <property type="entry name" value="SORTING NEXIN 17 AND 27"/>
    <property type="match status" value="1"/>
</dbReference>
<dbReference type="Pfam" id="PF00788">
    <property type="entry name" value="RA"/>
    <property type="match status" value="1"/>
</dbReference>
<evidence type="ECO:0000256" key="1">
    <source>
        <dbReference type="ARBA" id="ARBA00004177"/>
    </source>
</evidence>
<evidence type="ECO:0000256" key="2">
    <source>
        <dbReference type="ARBA" id="ARBA00004184"/>
    </source>
</evidence>
<dbReference type="PROSITE" id="PS50200">
    <property type="entry name" value="RA"/>
    <property type="match status" value="1"/>
</dbReference>
<keyword evidence="5" id="KW-0472">Membrane</keyword>
<evidence type="ECO:0000313" key="7">
    <source>
        <dbReference type="EMBL" id="CAG6669594.1"/>
    </source>
</evidence>
<keyword evidence="3" id="KW-0967">Endosome</keyword>
<dbReference type="Gene3D" id="3.10.20.90">
    <property type="entry name" value="Phosphatidylinositol 3-kinase Catalytic Subunit, Chain A, domain 1"/>
    <property type="match status" value="1"/>
</dbReference>
<evidence type="ECO:0000256" key="5">
    <source>
        <dbReference type="ARBA" id="ARBA00023136"/>
    </source>
</evidence>
<dbReference type="GO" id="GO:0007165">
    <property type="term" value="P:signal transduction"/>
    <property type="evidence" value="ECO:0007669"/>
    <property type="project" value="InterPro"/>
</dbReference>
<dbReference type="AlphaFoldDB" id="A0A8D8SGU5"/>
<evidence type="ECO:0000256" key="3">
    <source>
        <dbReference type="ARBA" id="ARBA00022753"/>
    </source>
</evidence>
<dbReference type="PANTHER" id="PTHR12431:SF19">
    <property type="entry name" value="SORTING NEXIN-27"/>
    <property type="match status" value="1"/>
</dbReference>
<dbReference type="GO" id="GO:0032456">
    <property type="term" value="P:endocytic recycling"/>
    <property type="evidence" value="ECO:0007669"/>
    <property type="project" value="TreeGrafter"/>
</dbReference>